<sequence>MFGTVTPGGRRQESCCPATTAARSPVGRRQTTPSSLSATDKQHSVRPGTVDGVKAHKDPVVPAPRHTVRIHPTREVAGQLGRYVSAIAADVRAAYDNRHDTGSAEEPGELVIDLSHAAVLPQAQLTLLVNVVRPIVGTGTTITLSGVRPMILGSLVAFDLPGDVVVVDTRGRRWTRAGT</sequence>
<accession>A0A7W7Q7V9</accession>
<name>A0A7W7Q7V9_9PSEU</name>
<proteinExistence type="predicted"/>
<dbReference type="EMBL" id="JACHJQ010000005">
    <property type="protein sequence ID" value="MBB4908660.1"/>
    <property type="molecule type" value="Genomic_DNA"/>
</dbReference>
<dbReference type="Proteomes" id="UP000520767">
    <property type="component" value="Unassembled WGS sequence"/>
</dbReference>
<feature type="region of interest" description="Disordered" evidence="1">
    <location>
        <begin position="1"/>
        <end position="59"/>
    </location>
</feature>
<keyword evidence="3" id="KW-1185">Reference proteome</keyword>
<organism evidence="2 3">
    <name type="scientific">Actinophytocola algeriensis</name>
    <dbReference type="NCBI Taxonomy" id="1768010"/>
    <lineage>
        <taxon>Bacteria</taxon>
        <taxon>Bacillati</taxon>
        <taxon>Actinomycetota</taxon>
        <taxon>Actinomycetes</taxon>
        <taxon>Pseudonocardiales</taxon>
        <taxon>Pseudonocardiaceae</taxon>
    </lineage>
</organism>
<protein>
    <recommendedName>
        <fullName evidence="4">STAS domain-containing protein</fullName>
    </recommendedName>
</protein>
<gene>
    <name evidence="2" type="ORF">FHR82_004913</name>
</gene>
<reference evidence="2 3" key="1">
    <citation type="submission" date="2020-08" db="EMBL/GenBank/DDBJ databases">
        <title>Genomic Encyclopedia of Type Strains, Phase III (KMG-III): the genomes of soil and plant-associated and newly described type strains.</title>
        <authorList>
            <person name="Whitman W."/>
        </authorList>
    </citation>
    <scope>NUCLEOTIDE SEQUENCE [LARGE SCALE GENOMIC DNA]</scope>
    <source>
        <strain evidence="2 3">CECT 8960</strain>
    </source>
</reference>
<feature type="compositionally biased region" description="Polar residues" evidence="1">
    <location>
        <begin position="29"/>
        <end position="39"/>
    </location>
</feature>
<dbReference type="AlphaFoldDB" id="A0A7W7Q7V9"/>
<comment type="caution">
    <text evidence="2">The sequence shown here is derived from an EMBL/GenBank/DDBJ whole genome shotgun (WGS) entry which is preliminary data.</text>
</comment>
<evidence type="ECO:0000256" key="1">
    <source>
        <dbReference type="SAM" id="MobiDB-lite"/>
    </source>
</evidence>
<dbReference type="RefSeq" id="WP_184812790.1">
    <property type="nucleotide sequence ID" value="NZ_JACHJQ010000005.1"/>
</dbReference>
<evidence type="ECO:0008006" key="4">
    <source>
        <dbReference type="Google" id="ProtNLM"/>
    </source>
</evidence>
<evidence type="ECO:0000313" key="2">
    <source>
        <dbReference type="EMBL" id="MBB4908660.1"/>
    </source>
</evidence>
<evidence type="ECO:0000313" key="3">
    <source>
        <dbReference type="Proteomes" id="UP000520767"/>
    </source>
</evidence>